<comment type="caution">
    <text evidence="1">The sequence shown here is derived from an EMBL/GenBank/DDBJ whole genome shotgun (WGS) entry which is preliminary data.</text>
</comment>
<proteinExistence type="predicted"/>
<name>A0A7X3FMC5_9BACL</name>
<organism evidence="1 2">
    <name type="scientific">Paenibacillus lutrae</name>
    <dbReference type="NCBI Taxonomy" id="2078573"/>
    <lineage>
        <taxon>Bacteria</taxon>
        <taxon>Bacillati</taxon>
        <taxon>Bacillota</taxon>
        <taxon>Bacilli</taxon>
        <taxon>Bacillales</taxon>
        <taxon>Paenibacillaceae</taxon>
        <taxon>Paenibacillus</taxon>
    </lineage>
</organism>
<gene>
    <name evidence="1" type="ORF">EDM21_23000</name>
</gene>
<keyword evidence="2" id="KW-1185">Reference proteome</keyword>
<evidence type="ECO:0000313" key="1">
    <source>
        <dbReference type="EMBL" id="MVP02356.1"/>
    </source>
</evidence>
<dbReference type="Proteomes" id="UP000490800">
    <property type="component" value="Unassembled WGS sequence"/>
</dbReference>
<dbReference type="AlphaFoldDB" id="A0A7X3FMC5"/>
<dbReference type="OrthoDB" id="9848775at2"/>
<evidence type="ECO:0000313" key="2">
    <source>
        <dbReference type="Proteomes" id="UP000490800"/>
    </source>
</evidence>
<reference evidence="1 2" key="1">
    <citation type="journal article" date="2019" name="Microorganisms">
        <title>Paenibacillus lutrae sp. nov., A Chitinolytic Species Isolated from A River Otter in Castril Natural Park, Granada, Spain.</title>
        <authorList>
            <person name="Rodriguez M."/>
            <person name="Reina J.C."/>
            <person name="Bejar V."/>
            <person name="Llamas I."/>
        </authorList>
    </citation>
    <scope>NUCLEOTIDE SEQUENCE [LARGE SCALE GENOMIC DNA]</scope>
    <source>
        <strain evidence="1 2">N10</strain>
    </source>
</reference>
<protein>
    <submittedName>
        <fullName evidence="1">Uncharacterized protein</fullName>
    </submittedName>
</protein>
<dbReference type="RefSeq" id="WP_157338722.1">
    <property type="nucleotide sequence ID" value="NZ_RHLK01000022.1"/>
</dbReference>
<dbReference type="EMBL" id="RHLK01000022">
    <property type="protein sequence ID" value="MVP02356.1"/>
    <property type="molecule type" value="Genomic_DNA"/>
</dbReference>
<accession>A0A7X3FMC5</accession>
<sequence>MSGPIETKIEAMKLINEGKMITFQSAEGKVQLRRKSKGVYESLLFHSGEEEPVIKKVKFPELAAILEQGEEWFLTEE</sequence>